<evidence type="ECO:0000256" key="5">
    <source>
        <dbReference type="ARBA" id="ARBA00022989"/>
    </source>
</evidence>
<keyword evidence="5 7" id="KW-1133">Transmembrane helix</keyword>
<dbReference type="PANTHER" id="PTHR43163">
    <property type="entry name" value="DIPEPTIDE TRANSPORT SYSTEM PERMEASE PROTEIN DPPB-RELATED"/>
    <property type="match status" value="1"/>
</dbReference>
<evidence type="ECO:0000256" key="4">
    <source>
        <dbReference type="ARBA" id="ARBA00022692"/>
    </source>
</evidence>
<reference evidence="9 10" key="1">
    <citation type="submission" date="2016-10" db="EMBL/GenBank/DDBJ databases">
        <authorList>
            <person name="de Groot N.N."/>
        </authorList>
    </citation>
    <scope>NUCLEOTIDE SEQUENCE [LARGE SCALE GENOMIC DNA]</scope>
    <source>
        <strain evidence="9 10">DSM 18978</strain>
    </source>
</reference>
<dbReference type="AlphaFoldDB" id="A0A1G5E4U2"/>
<organism evidence="9 10">
    <name type="scientific">Alkaliphilus peptidifermentans DSM 18978</name>
    <dbReference type="NCBI Taxonomy" id="1120976"/>
    <lineage>
        <taxon>Bacteria</taxon>
        <taxon>Bacillati</taxon>
        <taxon>Bacillota</taxon>
        <taxon>Clostridia</taxon>
        <taxon>Peptostreptococcales</taxon>
        <taxon>Natronincolaceae</taxon>
        <taxon>Alkaliphilus</taxon>
    </lineage>
</organism>
<evidence type="ECO:0000313" key="9">
    <source>
        <dbReference type="EMBL" id="SCY21751.1"/>
    </source>
</evidence>
<feature type="transmembrane region" description="Helical" evidence="7">
    <location>
        <begin position="170"/>
        <end position="190"/>
    </location>
</feature>
<feature type="transmembrane region" description="Helical" evidence="7">
    <location>
        <begin position="275"/>
        <end position="300"/>
    </location>
</feature>
<dbReference type="Pfam" id="PF19300">
    <property type="entry name" value="BPD_transp_1_N"/>
    <property type="match status" value="1"/>
</dbReference>
<feature type="transmembrane region" description="Helical" evidence="7">
    <location>
        <begin position="102"/>
        <end position="123"/>
    </location>
</feature>
<name>A0A1G5E4U2_9FIRM</name>
<keyword evidence="3" id="KW-1003">Cell membrane</keyword>
<protein>
    <submittedName>
        <fullName evidence="9">Peptide/nickel transport system permease protein</fullName>
    </submittedName>
</protein>
<sequence>MLKYIAKRVLLMIPVILGVSFIVFLIMSFTPGDPARLILGQGASFEEVANLREAMGLNDNILVRYFRYVKDAVFKFDLGNSYSTKLPVTIELFERFPSTLKLAFGSTLLMIFIGVPVGIISAVKQYSLIDRISLVTALLLTSMPAFWLGLMLILFFSLRLGWLPATGVDTIVHFILPCTTLAAAMMASLIRMTRSNMLEVIRQDYIRTARAKGAKEMTVIYKHALRNALLPVITIIGLNFGGLLGGTMIIESVFAMPGLGTLTINAIRMKDTPTVMASVLFVAIFAGIINLIVDILYVYVDPRIKSQYSKS</sequence>
<dbReference type="Gene3D" id="1.10.3720.10">
    <property type="entry name" value="MetI-like"/>
    <property type="match status" value="1"/>
</dbReference>
<evidence type="ECO:0000256" key="3">
    <source>
        <dbReference type="ARBA" id="ARBA00022475"/>
    </source>
</evidence>
<dbReference type="STRING" id="1120976.SAMN03080606_01041"/>
<comment type="subcellular location">
    <subcellularLocation>
        <location evidence="1 7">Cell membrane</location>
        <topology evidence="1 7">Multi-pass membrane protein</topology>
    </subcellularLocation>
</comment>
<dbReference type="InterPro" id="IPR045621">
    <property type="entry name" value="BPD_transp_1_N"/>
</dbReference>
<dbReference type="InterPro" id="IPR035906">
    <property type="entry name" value="MetI-like_sf"/>
</dbReference>
<accession>A0A1G5E4U2</accession>
<dbReference type="OrthoDB" id="9773221at2"/>
<dbReference type="InterPro" id="IPR000515">
    <property type="entry name" value="MetI-like"/>
</dbReference>
<feature type="transmembrane region" description="Helical" evidence="7">
    <location>
        <begin position="228"/>
        <end position="255"/>
    </location>
</feature>
<dbReference type="GO" id="GO:0055085">
    <property type="term" value="P:transmembrane transport"/>
    <property type="evidence" value="ECO:0007669"/>
    <property type="project" value="InterPro"/>
</dbReference>
<evidence type="ECO:0000256" key="6">
    <source>
        <dbReference type="ARBA" id="ARBA00023136"/>
    </source>
</evidence>
<dbReference type="Proteomes" id="UP000198636">
    <property type="component" value="Unassembled WGS sequence"/>
</dbReference>
<feature type="transmembrane region" description="Helical" evidence="7">
    <location>
        <begin position="135"/>
        <end position="158"/>
    </location>
</feature>
<evidence type="ECO:0000256" key="1">
    <source>
        <dbReference type="ARBA" id="ARBA00004651"/>
    </source>
</evidence>
<evidence type="ECO:0000313" key="10">
    <source>
        <dbReference type="Proteomes" id="UP000198636"/>
    </source>
</evidence>
<dbReference type="RefSeq" id="WP_091540793.1">
    <property type="nucleotide sequence ID" value="NZ_FMUS01000005.1"/>
</dbReference>
<dbReference type="Pfam" id="PF00528">
    <property type="entry name" value="BPD_transp_1"/>
    <property type="match status" value="1"/>
</dbReference>
<feature type="domain" description="ABC transmembrane type-1" evidence="8">
    <location>
        <begin position="96"/>
        <end position="297"/>
    </location>
</feature>
<dbReference type="PROSITE" id="PS50928">
    <property type="entry name" value="ABC_TM1"/>
    <property type="match status" value="1"/>
</dbReference>
<gene>
    <name evidence="9" type="ORF">SAMN03080606_01041</name>
</gene>
<evidence type="ECO:0000256" key="2">
    <source>
        <dbReference type="ARBA" id="ARBA00022448"/>
    </source>
</evidence>
<dbReference type="CDD" id="cd06261">
    <property type="entry name" value="TM_PBP2"/>
    <property type="match status" value="1"/>
</dbReference>
<evidence type="ECO:0000256" key="7">
    <source>
        <dbReference type="RuleBase" id="RU363032"/>
    </source>
</evidence>
<comment type="similarity">
    <text evidence="7">Belongs to the binding-protein-dependent transport system permease family.</text>
</comment>
<evidence type="ECO:0000259" key="8">
    <source>
        <dbReference type="PROSITE" id="PS50928"/>
    </source>
</evidence>
<keyword evidence="10" id="KW-1185">Reference proteome</keyword>
<keyword evidence="2 7" id="KW-0813">Transport</keyword>
<keyword evidence="6 7" id="KW-0472">Membrane</keyword>
<dbReference type="PANTHER" id="PTHR43163:SF6">
    <property type="entry name" value="DIPEPTIDE TRANSPORT SYSTEM PERMEASE PROTEIN DPPB-RELATED"/>
    <property type="match status" value="1"/>
</dbReference>
<dbReference type="SUPFAM" id="SSF161098">
    <property type="entry name" value="MetI-like"/>
    <property type="match status" value="1"/>
</dbReference>
<dbReference type="EMBL" id="FMUS01000005">
    <property type="protein sequence ID" value="SCY21751.1"/>
    <property type="molecule type" value="Genomic_DNA"/>
</dbReference>
<proteinExistence type="inferred from homology"/>
<feature type="transmembrane region" description="Helical" evidence="7">
    <location>
        <begin position="9"/>
        <end position="29"/>
    </location>
</feature>
<dbReference type="GO" id="GO:0005886">
    <property type="term" value="C:plasma membrane"/>
    <property type="evidence" value="ECO:0007669"/>
    <property type="project" value="UniProtKB-SubCell"/>
</dbReference>
<keyword evidence="4 7" id="KW-0812">Transmembrane</keyword>